<sequence>MLMFSFINAKGLPAVFRAGSNAARHEFDCFHKVQAGDYCSICEVRMLPHIREYTVNFFFDRPSKAIESVGLVGGDFNAPAPRAFVDFAMAFISSPIRSRFFVTTLFQHWVGIHEEFEEDVHALVGSYIINAVPASSPDISVDEAVDTWLKEFFGPLLREIQWREGSFMVGDEKFEIVNMTDAQTEPLWADDY</sequence>
<proteinExistence type="predicted"/>
<dbReference type="AlphaFoldDB" id="A0A6J6IZN2"/>
<name>A0A6J6IZN2_9ZZZZ</name>
<evidence type="ECO:0000313" key="1">
    <source>
        <dbReference type="EMBL" id="CAB4630051.1"/>
    </source>
</evidence>
<accession>A0A6J6IZN2</accession>
<reference evidence="1" key="1">
    <citation type="submission" date="2020-05" db="EMBL/GenBank/DDBJ databases">
        <authorList>
            <person name="Chiriac C."/>
            <person name="Salcher M."/>
            <person name="Ghai R."/>
            <person name="Kavagutti S V."/>
        </authorList>
    </citation>
    <scope>NUCLEOTIDE SEQUENCE</scope>
</reference>
<organism evidence="1">
    <name type="scientific">freshwater metagenome</name>
    <dbReference type="NCBI Taxonomy" id="449393"/>
    <lineage>
        <taxon>unclassified sequences</taxon>
        <taxon>metagenomes</taxon>
        <taxon>ecological metagenomes</taxon>
    </lineage>
</organism>
<protein>
    <submittedName>
        <fullName evidence="1">Unannotated protein</fullName>
    </submittedName>
</protein>
<dbReference type="EMBL" id="CAEZVJ010000068">
    <property type="protein sequence ID" value="CAB4630051.1"/>
    <property type="molecule type" value="Genomic_DNA"/>
</dbReference>
<gene>
    <name evidence="1" type="ORF">UFOPK1961_00694</name>
</gene>